<feature type="domain" description="Helicase ATP-binding" evidence="5">
    <location>
        <begin position="121"/>
        <end position="295"/>
    </location>
</feature>
<dbReference type="GO" id="GO:0016787">
    <property type="term" value="F:hydrolase activity"/>
    <property type="evidence" value="ECO:0007669"/>
    <property type="project" value="UniProtKB-KW"/>
</dbReference>
<dbReference type="AlphaFoldDB" id="B6ASD2"/>
<evidence type="ECO:0000256" key="1">
    <source>
        <dbReference type="ARBA" id="ARBA00022741"/>
    </source>
</evidence>
<dbReference type="PANTHER" id="PTHR45766">
    <property type="entry name" value="DNA ANNEALING HELICASE AND ENDONUCLEASE ZRANB3 FAMILY MEMBER"/>
    <property type="match status" value="1"/>
</dbReference>
<dbReference type="InterPro" id="IPR057342">
    <property type="entry name" value="DEXDc_RapA"/>
</dbReference>
<sequence length="957" mass="108325">MVRIEKSEGGRLEKTLTPGTLVHVRGREWTVLPDSRANVLRLRPLGGSEEDATLIYLPLEKEKPVPAQFLPPDPQQSGSQDSTLLLRDAMRLKLRAGAGPFRSIGNLGFEPRAYQLVPLLMALKLDPVRLLIADDVGVGKTIEAGLIARELLDRGEIQRLSVICPPHLCDQWEEELRTKFFLQATVVQSRTAPRLERGLPADRSLFEEYPITIVSLDYIKSEKRLSEFSRACPEFVIVEEAHTCVRSGGGIRHQRYKLLQTLSGNSDRHLVFLTATPHSGDEEAFYHLLGLLNPQFEALREATGRERENLRDRLSGHFVQRRRPDIDEWKDATVFPDRESRELTYTMTGEWETFFDRILTYARTLVEDPSSPGTLGKRLNWWAALALLRCASSSPEAAAMALSTRLEVERSPEMSSEESIEVLGRNTVLDGDDSEAILSDDDRVPGSQTTPNPEIEDLIQWAKDLRGPRKDPKLGTLLPEIKKLLKEGFHPVIFCRYIATANYLAEYLKEELGKGVFLDTITGELSPEEREERIMDLGEKSQGSRILVATDCLSEGINLQQYFDAVIHYDLSWNPTRHEQREGRVDRFGQPKSSVRVILYYGANNPVDGAVLKVILRKANQIRKELGVSVPFPTDSDKILKTVMEAAFFRSPKRPKLVQGRIMFKDDPLEEAIRKTEEAWESAREKASTFHTIFAQRRLRPSDVLPEWNRTRQILGDHEDVHRFVSQAALRLQVPLKENGDEFRWEVEALPAVLRDSFREVGIGKELKGSFKPGTSEFFLHRAHPVITILADYLSEMALTGDSGGLVSRSGAIFTREVTQRTILLLLRFRNQIFNRRKGRTHTLLAEEVQIVGVKGSELPVLLSPEESAPLLQVSSSRNLDPEQRRRLVTDALARLPEWERSLREIAEVRAKELSNDHQRVLEASRAKSGEYEVVPSLPPDVMALTILMPDRSGGDR</sequence>
<dbReference type="Pfam" id="PF00271">
    <property type="entry name" value="Helicase_C"/>
    <property type="match status" value="1"/>
</dbReference>
<gene>
    <name evidence="7" type="ORF">CGL2_10638002</name>
</gene>
<evidence type="ECO:0000313" key="7">
    <source>
        <dbReference type="EMBL" id="EDZ37964.1"/>
    </source>
</evidence>
<dbReference type="PROSITE" id="PS51194">
    <property type="entry name" value="HELICASE_CTER"/>
    <property type="match status" value="1"/>
</dbReference>
<dbReference type="PANTHER" id="PTHR45766:SF6">
    <property type="entry name" value="SWI_SNF-RELATED MATRIX-ASSOCIATED ACTIN-DEPENDENT REGULATOR OF CHROMATIN SUBFAMILY A-LIKE PROTEIN 1"/>
    <property type="match status" value="1"/>
</dbReference>
<keyword evidence="2" id="KW-0378">Hydrolase</keyword>
<dbReference type="Gene3D" id="3.40.50.10810">
    <property type="entry name" value="Tandem AAA-ATPase domain"/>
    <property type="match status" value="1"/>
</dbReference>
<dbReference type="CDD" id="cd18011">
    <property type="entry name" value="DEXDc_RapA"/>
    <property type="match status" value="1"/>
</dbReference>
<accession>B6ASD2</accession>
<keyword evidence="3 7" id="KW-0347">Helicase</keyword>
<dbReference type="InterPro" id="IPR049730">
    <property type="entry name" value="SNF2/RAD54-like_C"/>
</dbReference>
<feature type="domain" description="Helicase C-terminal" evidence="6">
    <location>
        <begin position="476"/>
        <end position="638"/>
    </location>
</feature>
<reference evidence="7" key="1">
    <citation type="journal article" date="2004" name="Nature">
        <title>Community structure and metabolism through reconstruction of microbial genomes from the environment.</title>
        <authorList>
            <person name="Tyson G.W."/>
            <person name="Chapman J."/>
            <person name="Hugenholtz P."/>
            <person name="Allen E.E."/>
            <person name="Ram R.J."/>
            <person name="Richardson P.M."/>
            <person name="Solovyev V.V."/>
            <person name="Rubin E.M."/>
            <person name="Rokhsar D.S."/>
            <person name="Banfield J.F."/>
        </authorList>
    </citation>
    <scope>NUCLEOTIDE SEQUENCE [LARGE SCALE GENOMIC DNA]</scope>
</reference>
<dbReference type="InterPro" id="IPR038718">
    <property type="entry name" value="SNF2-like_sf"/>
</dbReference>
<evidence type="ECO:0000259" key="5">
    <source>
        <dbReference type="PROSITE" id="PS51192"/>
    </source>
</evidence>
<dbReference type="InterPro" id="IPR000330">
    <property type="entry name" value="SNF2_N"/>
</dbReference>
<evidence type="ECO:0000259" key="6">
    <source>
        <dbReference type="PROSITE" id="PS51194"/>
    </source>
</evidence>
<dbReference type="CDD" id="cd18793">
    <property type="entry name" value="SF2_C_SNF"/>
    <property type="match status" value="1"/>
</dbReference>
<dbReference type="InterPro" id="IPR014001">
    <property type="entry name" value="Helicase_ATP-bd"/>
</dbReference>
<dbReference type="Pfam" id="PF00176">
    <property type="entry name" value="SNF2-rel_dom"/>
    <property type="match status" value="1"/>
</dbReference>
<dbReference type="SMART" id="SM00487">
    <property type="entry name" value="DEXDc"/>
    <property type="match status" value="1"/>
</dbReference>
<dbReference type="InterPro" id="IPR027417">
    <property type="entry name" value="P-loop_NTPase"/>
</dbReference>
<name>B6ASD2_9BACT</name>
<evidence type="ECO:0000256" key="2">
    <source>
        <dbReference type="ARBA" id="ARBA00022801"/>
    </source>
</evidence>
<dbReference type="Gene3D" id="3.40.50.300">
    <property type="entry name" value="P-loop containing nucleotide triphosphate hydrolases"/>
    <property type="match status" value="1"/>
</dbReference>
<evidence type="ECO:0000256" key="4">
    <source>
        <dbReference type="ARBA" id="ARBA00022840"/>
    </source>
</evidence>
<proteinExistence type="predicted"/>
<organism evidence="7">
    <name type="scientific">Leptospirillum sp. Group II '5-way CG'</name>
    <dbReference type="NCBI Taxonomy" id="419541"/>
    <lineage>
        <taxon>Bacteria</taxon>
        <taxon>Pseudomonadati</taxon>
        <taxon>Nitrospirota</taxon>
        <taxon>Nitrospiria</taxon>
        <taxon>Nitrospirales</taxon>
        <taxon>Nitrospiraceae</taxon>
        <taxon>Leptospirillum</taxon>
    </lineage>
</organism>
<reference evidence="7" key="2">
    <citation type="journal article" date="2008" name="PLoS Biol.">
        <title>Population genomic analysis of strain variation in Leptospirillum group II bacteria involved in acid mine drainage formation.</title>
        <authorList>
            <person name="Simmons S.L."/>
            <person name="Dibartolo G."/>
            <person name="Denef V.J."/>
            <person name="Goltsman D.S."/>
            <person name="Thelen M.P."/>
            <person name="Banfield J.F."/>
        </authorList>
    </citation>
    <scope>NUCLEOTIDE SEQUENCE [LARGE SCALE GENOMIC DNA]</scope>
</reference>
<dbReference type="GO" id="GO:0005524">
    <property type="term" value="F:ATP binding"/>
    <property type="evidence" value="ECO:0007669"/>
    <property type="project" value="UniProtKB-KW"/>
</dbReference>
<evidence type="ECO:0000256" key="3">
    <source>
        <dbReference type="ARBA" id="ARBA00022806"/>
    </source>
</evidence>
<keyword evidence="4" id="KW-0067">ATP-binding</keyword>
<dbReference type="EMBL" id="DS995264">
    <property type="protein sequence ID" value="EDZ37964.1"/>
    <property type="molecule type" value="Genomic_DNA"/>
</dbReference>
<protein>
    <submittedName>
        <fullName evidence="7">Superfamily II DNA/RNA helicase</fullName>
    </submittedName>
</protein>
<dbReference type="PROSITE" id="PS51192">
    <property type="entry name" value="HELICASE_ATP_BIND_1"/>
    <property type="match status" value="1"/>
</dbReference>
<dbReference type="SMART" id="SM00490">
    <property type="entry name" value="HELICc"/>
    <property type="match status" value="1"/>
</dbReference>
<dbReference type="InterPro" id="IPR001650">
    <property type="entry name" value="Helicase_C-like"/>
</dbReference>
<dbReference type="GO" id="GO:0004386">
    <property type="term" value="F:helicase activity"/>
    <property type="evidence" value="ECO:0007669"/>
    <property type="project" value="UniProtKB-KW"/>
</dbReference>
<dbReference type="SUPFAM" id="SSF52540">
    <property type="entry name" value="P-loop containing nucleoside triphosphate hydrolases"/>
    <property type="match status" value="1"/>
</dbReference>
<keyword evidence="1" id="KW-0547">Nucleotide-binding</keyword>